<dbReference type="Pfam" id="PF03140">
    <property type="entry name" value="DUF247"/>
    <property type="match status" value="1"/>
</dbReference>
<feature type="compositionally biased region" description="Basic and acidic residues" evidence="1">
    <location>
        <begin position="257"/>
        <end position="274"/>
    </location>
</feature>
<dbReference type="AlphaFoldDB" id="A0A0E0JAB1"/>
<dbReference type="eggNOG" id="ENOG502QR4P">
    <property type="taxonomic scope" value="Eukaryota"/>
</dbReference>
<name>A0A0E0JAB1_ORYNI</name>
<organism evidence="3">
    <name type="scientific">Oryza nivara</name>
    <name type="common">Indian wild rice</name>
    <name type="synonym">Oryza sativa f. spontanea</name>
    <dbReference type="NCBI Taxonomy" id="4536"/>
    <lineage>
        <taxon>Eukaryota</taxon>
        <taxon>Viridiplantae</taxon>
        <taxon>Streptophyta</taxon>
        <taxon>Embryophyta</taxon>
        <taxon>Tracheophyta</taxon>
        <taxon>Spermatophyta</taxon>
        <taxon>Magnoliopsida</taxon>
        <taxon>Liliopsida</taxon>
        <taxon>Poales</taxon>
        <taxon>Poaceae</taxon>
        <taxon>BOP clade</taxon>
        <taxon>Oryzoideae</taxon>
        <taxon>Oryzeae</taxon>
        <taxon>Oryzinae</taxon>
        <taxon>Oryza</taxon>
    </lineage>
</organism>
<protein>
    <submittedName>
        <fullName evidence="3">Uncharacterized protein</fullName>
    </submittedName>
</protein>
<keyword evidence="2" id="KW-0812">Transmembrane</keyword>
<dbReference type="OMA" id="RARTHRX"/>
<evidence type="ECO:0000256" key="1">
    <source>
        <dbReference type="SAM" id="MobiDB-lite"/>
    </source>
</evidence>
<keyword evidence="2" id="KW-1133">Transmembrane helix</keyword>
<evidence type="ECO:0000313" key="4">
    <source>
        <dbReference type="Proteomes" id="UP000006591"/>
    </source>
</evidence>
<dbReference type="PANTHER" id="PTHR31170">
    <property type="entry name" value="BNAC04G53230D PROTEIN"/>
    <property type="match status" value="1"/>
</dbReference>
<keyword evidence="4" id="KW-1185">Reference proteome</keyword>
<sequence>MASGGGNKRAWVADLEGGLAGAGAASERALWSKHFVHRVPAAVKDLHPHAYRPQVVSLGPFHHGDQRLVPMEPHKLRAVARFVGRSRRPVAEFVAAVEAAAAELEESYQDLAGEWRGERFLQVMFTDGCFLLEMMRTAKVIGGGGGGKHDEASGAVGGYAHNDPVFGRHGAVYMVPYVRRDMLIVENQLPLLLLQKLVAVETGKESQDLGDVEYEVKKMVLRFISPSCKTPPAKEHRALHPLDLFRKSLLSGQHQRPRGDRGSAGAGRDDRRRDDDEEANGGIIRSAAELYEAGIRFRRSPTASLHDITFRRGVLALPFVVVDDSTEYAFLNLMAFERLHAGAGNDVTAYVLFMDSIIDSARDAALLTARGVIQNAVGSDKAVARLFNGLSKDVVALDGAGGDGELYAVRRAVSRYCRKPCHVWRANLVHTYFRSPWAFMSLAAAVFLLAMTVAQTVYTVLPFYQQGGNGGEATYAAPAPR</sequence>
<dbReference type="InterPro" id="IPR004158">
    <property type="entry name" value="DUF247_pln"/>
</dbReference>
<dbReference type="Proteomes" id="UP000006591">
    <property type="component" value="Chromosome 12"/>
</dbReference>
<dbReference type="STRING" id="4536.A0A0E0JAB1"/>
<reference evidence="3" key="1">
    <citation type="submission" date="2015-04" db="UniProtKB">
        <authorList>
            <consortium name="EnsemblPlants"/>
        </authorList>
    </citation>
    <scope>IDENTIFICATION</scope>
    <source>
        <strain evidence="3">SL10</strain>
    </source>
</reference>
<evidence type="ECO:0000256" key="2">
    <source>
        <dbReference type="SAM" id="Phobius"/>
    </source>
</evidence>
<dbReference type="PANTHER" id="PTHR31170:SF18">
    <property type="entry name" value="(WILD MALAYSIAN BANANA) HYPOTHETICAL PROTEIN"/>
    <property type="match status" value="1"/>
</dbReference>
<accession>A0A0E0JAB1</accession>
<dbReference type="HOGENOM" id="CLU_020188_0_2_1"/>
<dbReference type="EnsemblPlants" id="ONIVA12G12140.1">
    <property type="protein sequence ID" value="ONIVA12G12140.1"/>
    <property type="gene ID" value="ONIVA12G12140"/>
</dbReference>
<feature type="transmembrane region" description="Helical" evidence="2">
    <location>
        <begin position="437"/>
        <end position="461"/>
    </location>
</feature>
<feature type="region of interest" description="Disordered" evidence="1">
    <location>
        <begin position="251"/>
        <end position="279"/>
    </location>
</feature>
<proteinExistence type="predicted"/>
<reference evidence="3" key="2">
    <citation type="submission" date="2018-04" db="EMBL/GenBank/DDBJ databases">
        <title>OnivRS2 (Oryza nivara Reference Sequence Version 2).</title>
        <authorList>
            <person name="Zhang J."/>
            <person name="Kudrna D."/>
            <person name="Lee S."/>
            <person name="Talag J."/>
            <person name="Rajasekar S."/>
            <person name="Welchert J."/>
            <person name="Hsing Y.-I."/>
            <person name="Wing R.A."/>
        </authorList>
    </citation>
    <scope>NUCLEOTIDE SEQUENCE [LARGE SCALE GENOMIC DNA]</scope>
    <source>
        <strain evidence="3">SL10</strain>
    </source>
</reference>
<evidence type="ECO:0000313" key="3">
    <source>
        <dbReference type="EnsemblPlants" id="ONIVA12G12140.1"/>
    </source>
</evidence>
<dbReference type="Gramene" id="ONIVA12G12140.1">
    <property type="protein sequence ID" value="ONIVA12G12140.1"/>
    <property type="gene ID" value="ONIVA12G12140"/>
</dbReference>
<keyword evidence="2" id="KW-0472">Membrane</keyword>